<dbReference type="GO" id="GO:0000139">
    <property type="term" value="C:Golgi membrane"/>
    <property type="evidence" value="ECO:0007669"/>
    <property type="project" value="UniProtKB-SubCell"/>
</dbReference>
<keyword evidence="1" id="KW-1133">Transmembrane helix</keyword>
<proteinExistence type="predicted"/>
<name>A0A8J9VIB4_BRALA</name>
<sequence length="503" mass="54912">MIEALCIFTSFDALLKCYRFIPLFLLLRFQNVNSTGDDYVYSYNPCQPFTQGTCKDVSACQYVPKLKTYFPLGTQDSAKFIQEGQDLTLRYIAGQGSSKRETKVKLVCGAGETTFTAEGQDPNVINLYHFTLKSPCACPGGCSKPSNATCRQVGPCSCNMTDGSGMVDLHRVGRKDGPAFRDIMSPSEVADRYSYNPCYPFSLGSCRDAAACVSTQKHGVHMENSLGSQDKAAFFNTGSNLYIVYGTDRNDSKGLTSLVQLVCDRHRESFEAQGPNPQEKGQYLFTLRSPCACPGMCETPVTTPPAHTTVPPTPVTVPPPTPNTTQPAHAACVQYGTCACMFKNGSYIDLTSLEQTSGEPLFKDHPLSSPRRDDGFYYSFNPCAPFTEGKCEDVAVCKKNSLAGSEVSLGKQDSSTFATANENGPVAIMYASENRMSIVSLRCTEEKRDRLIVLGADPKVPNTYEFILESPQCCLHKGGTTAVRGSLIWIVCALTFLLVNGWR</sequence>
<dbReference type="PANTHER" id="PTHR15071">
    <property type="entry name" value="MANNOSE-6-PHOSPHATE RECEPTOR FAMILY MEMBER"/>
    <property type="match status" value="1"/>
</dbReference>
<reference evidence="2" key="1">
    <citation type="submission" date="2022-01" db="EMBL/GenBank/DDBJ databases">
        <authorList>
            <person name="Braso-Vives M."/>
        </authorList>
    </citation>
    <scope>NUCLEOTIDE SEQUENCE</scope>
</reference>
<accession>A0A8J9VIB4</accession>
<dbReference type="Gene3D" id="2.70.130.10">
    <property type="entry name" value="Mannose-6-phosphate receptor binding domain"/>
    <property type="match status" value="3"/>
</dbReference>
<evidence type="ECO:0000256" key="1">
    <source>
        <dbReference type="SAM" id="Phobius"/>
    </source>
</evidence>
<dbReference type="EMBL" id="OV696695">
    <property type="protein sequence ID" value="CAH1238265.1"/>
    <property type="molecule type" value="Genomic_DNA"/>
</dbReference>
<dbReference type="Proteomes" id="UP000838412">
    <property type="component" value="Chromosome 10"/>
</dbReference>
<dbReference type="OrthoDB" id="10021587at2759"/>
<organism evidence="2 3">
    <name type="scientific">Branchiostoma lanceolatum</name>
    <name type="common">Common lancelet</name>
    <name type="synonym">Amphioxus lanceolatum</name>
    <dbReference type="NCBI Taxonomy" id="7740"/>
    <lineage>
        <taxon>Eukaryota</taxon>
        <taxon>Metazoa</taxon>
        <taxon>Chordata</taxon>
        <taxon>Cephalochordata</taxon>
        <taxon>Leptocardii</taxon>
        <taxon>Amphioxiformes</taxon>
        <taxon>Branchiostomatidae</taxon>
        <taxon>Branchiostoma</taxon>
    </lineage>
</organism>
<dbReference type="SUPFAM" id="SSF50911">
    <property type="entry name" value="Mannose 6-phosphate receptor domain"/>
    <property type="match status" value="3"/>
</dbReference>
<dbReference type="GO" id="GO:0005802">
    <property type="term" value="C:trans-Golgi network"/>
    <property type="evidence" value="ECO:0007669"/>
    <property type="project" value="TreeGrafter"/>
</dbReference>
<keyword evidence="1" id="KW-0812">Transmembrane</keyword>
<evidence type="ECO:0000313" key="2">
    <source>
        <dbReference type="EMBL" id="CAH1238265.1"/>
    </source>
</evidence>
<keyword evidence="3" id="KW-1185">Reference proteome</keyword>
<keyword evidence="1" id="KW-0472">Membrane</keyword>
<dbReference type="InterPro" id="IPR009011">
    <property type="entry name" value="Man6P_isomerase_rcpt-bd_dom_sf"/>
</dbReference>
<dbReference type="PANTHER" id="PTHR15071:SF0">
    <property type="entry name" value="MANNOSE 6-PHOSPHATE RECEPTOR-LIKE PROTEIN 1"/>
    <property type="match status" value="1"/>
</dbReference>
<protein>
    <submittedName>
        <fullName evidence="2">Hypp5552 protein</fullName>
    </submittedName>
</protein>
<gene>
    <name evidence="2" type="primary">Hypp5552</name>
    <name evidence="2" type="ORF">BLAG_LOCUS2947</name>
</gene>
<dbReference type="SMART" id="SM01404">
    <property type="entry name" value="CIMR"/>
    <property type="match status" value="2"/>
</dbReference>
<dbReference type="FunFam" id="2.70.130.10:FF:000029">
    <property type="entry name" value="uncharacterized protein LOC100184158"/>
    <property type="match status" value="1"/>
</dbReference>
<feature type="transmembrane region" description="Helical" evidence="1">
    <location>
        <begin position="482"/>
        <end position="502"/>
    </location>
</feature>
<evidence type="ECO:0000313" key="3">
    <source>
        <dbReference type="Proteomes" id="UP000838412"/>
    </source>
</evidence>
<dbReference type="AlphaFoldDB" id="A0A8J9VIB4"/>